<feature type="transmembrane region" description="Helical" evidence="1">
    <location>
        <begin position="35"/>
        <end position="57"/>
    </location>
</feature>
<gene>
    <name evidence="2" type="ORF">KG104_13235</name>
</gene>
<dbReference type="AlphaFoldDB" id="A0A975PEC2"/>
<reference evidence="2" key="1">
    <citation type="submission" date="2021-06" db="EMBL/GenBank/DDBJ databases">
        <title>Novel species in genus Arthrobacter.</title>
        <authorList>
            <person name="Zhang G."/>
        </authorList>
    </citation>
    <scope>NUCLEOTIDE SEQUENCE</scope>
    <source>
        <strain evidence="2">Zg-ZUI122</strain>
    </source>
</reference>
<dbReference type="InterPro" id="IPR046671">
    <property type="entry name" value="DUF6541"/>
</dbReference>
<keyword evidence="1" id="KW-0812">Transmembrane</keyword>
<protein>
    <submittedName>
        <fullName evidence="2">Uncharacterized protein</fullName>
    </submittedName>
</protein>
<keyword evidence="1" id="KW-0472">Membrane</keyword>
<dbReference type="EMBL" id="CP076456">
    <property type="protein sequence ID" value="QWQ35434.1"/>
    <property type="molecule type" value="Genomic_DNA"/>
</dbReference>
<feature type="transmembrane region" description="Helical" evidence="1">
    <location>
        <begin position="454"/>
        <end position="478"/>
    </location>
</feature>
<evidence type="ECO:0000313" key="2">
    <source>
        <dbReference type="EMBL" id="QWQ35434.1"/>
    </source>
</evidence>
<organism evidence="2 3">
    <name type="scientific">Arthrobacter sunyaminii</name>
    <dbReference type="NCBI Taxonomy" id="2816859"/>
    <lineage>
        <taxon>Bacteria</taxon>
        <taxon>Bacillati</taxon>
        <taxon>Actinomycetota</taxon>
        <taxon>Actinomycetes</taxon>
        <taxon>Micrococcales</taxon>
        <taxon>Micrococcaceae</taxon>
        <taxon>Arthrobacter</taxon>
    </lineage>
</organism>
<dbReference type="Proteomes" id="UP000680588">
    <property type="component" value="Chromosome"/>
</dbReference>
<dbReference type="KEGG" id="asun:KG104_13235"/>
<feature type="transmembrane region" description="Helical" evidence="1">
    <location>
        <begin position="230"/>
        <end position="251"/>
    </location>
</feature>
<sequence>MSWIPALPALLTTAGLVLIPGLVVAFCLRFKGFSVLALAPAFSAAIVGAFGVLAGILNISWSIWVYLAGTAITAVAAYLLTMNKGRQAPDTAIADDVSPQAEPGSPWRGVWLPIAAAGLAAAMVARRLQQLIGQPDNFAQNFDNVFHLNAIRYVLETGNASSLTLGQLQGEGSLGVYPATWHAFAALTVQLTGASVPLAENSINIVAASIIWTLSCIFLARTLFGRSPVVTLAAAVLSAVQIAFPFMLLVWGPLFPNTLALSMIPLLIGIVVMLTRGARLDSDQSLRRSWWFALLLGLAGMSTAHMSSVNALLVFVLPLLLAVWWQELRKLISTGANARKLTTFSVLSVAGAAVALALWVFLRPAFYDSWGTSQTMGGAIGEALTNGPMGTPVNWLVTILAFVGIVHLFRIRQHRWLVVSYAISVTLYVVDAAVERGFLRNFLTGNWYQDTYRLAGFLPIFATVLGAAGAWAIAQYLMKAVGERNARLRRPVPARNLRALGAGTLAAATAGVALLGYFGPVQQYIQEKMSLYYFNEASPLVTPEELELIEQLDEYVPDGTVLAVNPWNGSSMAYALGGEEVLTPHLFANPDPERRLISYDLDSFSPEVCTAVEDENVGYVLDFGSQVLADLAGDEYIGVTDVAGEPGFELVASTGENANLYRITGCD</sequence>
<keyword evidence="1" id="KW-1133">Transmembrane helix</keyword>
<feature type="transmembrane region" description="Helical" evidence="1">
    <location>
        <begin position="258"/>
        <end position="278"/>
    </location>
</feature>
<dbReference type="Pfam" id="PF20176">
    <property type="entry name" value="DUF6541"/>
    <property type="match status" value="1"/>
</dbReference>
<feature type="transmembrane region" description="Helical" evidence="1">
    <location>
        <begin position="63"/>
        <end position="81"/>
    </location>
</feature>
<feature type="transmembrane region" description="Helical" evidence="1">
    <location>
        <begin position="6"/>
        <end position="28"/>
    </location>
</feature>
<proteinExistence type="predicted"/>
<evidence type="ECO:0000256" key="1">
    <source>
        <dbReference type="SAM" id="Phobius"/>
    </source>
</evidence>
<keyword evidence="3" id="KW-1185">Reference proteome</keyword>
<feature type="transmembrane region" description="Helical" evidence="1">
    <location>
        <begin position="205"/>
        <end position="224"/>
    </location>
</feature>
<feature type="transmembrane region" description="Helical" evidence="1">
    <location>
        <begin position="392"/>
        <end position="409"/>
    </location>
</feature>
<accession>A0A975PEC2</accession>
<feature type="transmembrane region" description="Helical" evidence="1">
    <location>
        <begin position="344"/>
        <end position="362"/>
    </location>
</feature>
<feature type="transmembrane region" description="Helical" evidence="1">
    <location>
        <begin position="499"/>
        <end position="519"/>
    </location>
</feature>
<feature type="transmembrane region" description="Helical" evidence="1">
    <location>
        <begin position="416"/>
        <end position="434"/>
    </location>
</feature>
<dbReference type="RefSeq" id="WP_207347999.1">
    <property type="nucleotide sequence ID" value="NZ_CP076456.1"/>
</dbReference>
<feature type="transmembrane region" description="Helical" evidence="1">
    <location>
        <begin position="290"/>
        <end position="323"/>
    </location>
</feature>
<evidence type="ECO:0000313" key="3">
    <source>
        <dbReference type="Proteomes" id="UP000680588"/>
    </source>
</evidence>
<name>A0A975PEC2_9MICC</name>